<evidence type="ECO:0000313" key="1">
    <source>
        <dbReference type="EMBL" id="MFD2962446.1"/>
    </source>
</evidence>
<dbReference type="RefSeq" id="WP_377610643.1">
    <property type="nucleotide sequence ID" value="NZ_JAHVDN010000001.1"/>
</dbReference>
<sequence>MKLLHTKDGVAFVRHRAFAHRFLLPIGEYVNWKLQHEWDDYNELYHAVNFIEQLSAIDGLWLEPHTLEKEGKLMGVLFIVGGMLEKLGDAKKLDEGTLLLKYFHIVSKGNGYGSYWLQRVIVPHYRERGFRAIAISSSHPKSFNFYSKLAQETASYYKASDNGIYQRPCKSFKLSLLP</sequence>
<dbReference type="Proteomes" id="UP001597560">
    <property type="component" value="Unassembled WGS sequence"/>
</dbReference>
<comment type="caution">
    <text evidence="1">The sequence shown here is derived from an EMBL/GenBank/DDBJ whole genome shotgun (WGS) entry which is preliminary data.</text>
</comment>
<gene>
    <name evidence="1" type="ORF">ACFS6J_11665</name>
</gene>
<reference evidence="2" key="1">
    <citation type="journal article" date="2019" name="Int. J. Syst. Evol. Microbiol.">
        <title>The Global Catalogue of Microorganisms (GCM) 10K type strain sequencing project: providing services to taxonomists for standard genome sequencing and annotation.</title>
        <authorList>
            <consortium name="The Broad Institute Genomics Platform"/>
            <consortium name="The Broad Institute Genome Sequencing Center for Infectious Disease"/>
            <person name="Wu L."/>
            <person name="Ma J."/>
        </authorList>
    </citation>
    <scope>NUCLEOTIDE SEQUENCE [LARGE SCALE GENOMIC DNA]</scope>
    <source>
        <strain evidence="2">KCTC 23098</strain>
    </source>
</reference>
<keyword evidence="2" id="KW-1185">Reference proteome</keyword>
<accession>A0ABW6B316</accession>
<name>A0ABW6B316_9SPHI</name>
<organism evidence="1 2">
    <name type="scientific">Olivibacter jilunii</name>
    <dbReference type="NCBI Taxonomy" id="985016"/>
    <lineage>
        <taxon>Bacteria</taxon>
        <taxon>Pseudomonadati</taxon>
        <taxon>Bacteroidota</taxon>
        <taxon>Sphingobacteriia</taxon>
        <taxon>Sphingobacteriales</taxon>
        <taxon>Sphingobacteriaceae</taxon>
        <taxon>Olivibacter</taxon>
    </lineage>
</organism>
<dbReference type="EMBL" id="JBHUPA010000007">
    <property type="protein sequence ID" value="MFD2962446.1"/>
    <property type="molecule type" value="Genomic_DNA"/>
</dbReference>
<evidence type="ECO:0000313" key="2">
    <source>
        <dbReference type="Proteomes" id="UP001597560"/>
    </source>
</evidence>
<proteinExistence type="predicted"/>
<protein>
    <recommendedName>
        <fullName evidence="3">N-acetyltransferase domain-containing protein</fullName>
    </recommendedName>
</protein>
<evidence type="ECO:0008006" key="3">
    <source>
        <dbReference type="Google" id="ProtNLM"/>
    </source>
</evidence>